<comment type="similarity">
    <text evidence="1">Belongs to the protease inhibitor I13 (potato type I serine protease inhibitor) family.</text>
</comment>
<evidence type="ECO:0000313" key="4">
    <source>
        <dbReference type="EMBL" id="KAA0045800.1"/>
    </source>
</evidence>
<dbReference type="InterPro" id="IPR000864">
    <property type="entry name" value="Prot_inh_pot1"/>
</dbReference>
<dbReference type="GO" id="GO:0004867">
    <property type="term" value="F:serine-type endopeptidase inhibitor activity"/>
    <property type="evidence" value="ECO:0007669"/>
    <property type="project" value="UniProtKB-KW"/>
</dbReference>
<proteinExistence type="inferred from homology"/>
<dbReference type="PANTHER" id="PTHR33091:SF44">
    <property type="entry name" value="SERINE PROTEASE INHIBITOR POTATO INHIBITOR I-TYPE FAMILY PROTEIN"/>
    <property type="match status" value="1"/>
</dbReference>
<gene>
    <name evidence="4" type="ORF">E6C27_scaffold243G003220</name>
</gene>
<dbReference type="GO" id="GO:0009611">
    <property type="term" value="P:response to wounding"/>
    <property type="evidence" value="ECO:0007669"/>
    <property type="project" value="InterPro"/>
</dbReference>
<dbReference type="EMBL" id="SSTE01014401">
    <property type="protein sequence ID" value="KAA0045800.1"/>
    <property type="molecule type" value="Genomic_DNA"/>
</dbReference>
<dbReference type="OrthoDB" id="10013825at2759"/>
<dbReference type="Proteomes" id="UP000321393">
    <property type="component" value="Unassembled WGS sequence"/>
</dbReference>
<evidence type="ECO:0000313" key="5">
    <source>
        <dbReference type="Proteomes" id="UP000321393"/>
    </source>
</evidence>
<evidence type="ECO:0000256" key="3">
    <source>
        <dbReference type="ARBA" id="ARBA00022900"/>
    </source>
</evidence>
<evidence type="ECO:0000256" key="2">
    <source>
        <dbReference type="ARBA" id="ARBA00022690"/>
    </source>
</evidence>
<comment type="caution">
    <text evidence="4">The sequence shown here is derived from an EMBL/GenBank/DDBJ whole genome shotgun (WGS) entry which is preliminary data.</text>
</comment>
<dbReference type="Gene3D" id="3.30.10.10">
    <property type="entry name" value="Trypsin Inhibitor V, subunit A"/>
    <property type="match status" value="1"/>
</dbReference>
<dbReference type="SUPFAM" id="SSF54654">
    <property type="entry name" value="CI-2 family of serine protease inhibitors"/>
    <property type="match status" value="1"/>
</dbReference>
<sequence>MKVVTGVYRHLWWSRLDDNNGQRLQYFKVVAIECLDGGNYRWPNLVGKPWQYAKKIIEGELPRVGVVVLRKGAVRIFDFCCNRVFVYIDDSGIVAKVPVIG</sequence>
<protein>
    <submittedName>
        <fullName evidence="4">Protease inhibitor HPI-like</fullName>
    </submittedName>
</protein>
<name>A0A5A7TRM5_CUCMM</name>
<dbReference type="AlphaFoldDB" id="A0A5A7TRM5"/>
<organism evidence="4 5">
    <name type="scientific">Cucumis melo var. makuwa</name>
    <name type="common">Oriental melon</name>
    <dbReference type="NCBI Taxonomy" id="1194695"/>
    <lineage>
        <taxon>Eukaryota</taxon>
        <taxon>Viridiplantae</taxon>
        <taxon>Streptophyta</taxon>
        <taxon>Embryophyta</taxon>
        <taxon>Tracheophyta</taxon>
        <taxon>Spermatophyta</taxon>
        <taxon>Magnoliopsida</taxon>
        <taxon>eudicotyledons</taxon>
        <taxon>Gunneridae</taxon>
        <taxon>Pentapetalae</taxon>
        <taxon>rosids</taxon>
        <taxon>fabids</taxon>
        <taxon>Cucurbitales</taxon>
        <taxon>Cucurbitaceae</taxon>
        <taxon>Benincaseae</taxon>
        <taxon>Cucumis</taxon>
    </lineage>
</organism>
<accession>A0A5A7TRM5</accession>
<dbReference type="Pfam" id="PF00280">
    <property type="entry name" value="potato_inhibit"/>
    <property type="match status" value="1"/>
</dbReference>
<dbReference type="PANTHER" id="PTHR33091">
    <property type="entry name" value="PROTEIN, PUTATIVE, EXPRESSED-RELATED"/>
    <property type="match status" value="1"/>
</dbReference>
<evidence type="ECO:0000256" key="1">
    <source>
        <dbReference type="ARBA" id="ARBA00008210"/>
    </source>
</evidence>
<reference evidence="4 5" key="1">
    <citation type="submission" date="2019-08" db="EMBL/GenBank/DDBJ databases">
        <title>Draft genome sequences of two oriental melons (Cucumis melo L. var makuwa).</title>
        <authorList>
            <person name="Kwon S.-Y."/>
        </authorList>
    </citation>
    <scope>NUCLEOTIDE SEQUENCE [LARGE SCALE GENOMIC DNA]</scope>
    <source>
        <strain evidence="5">cv. SW 3</strain>
        <tissue evidence="4">Leaf</tissue>
    </source>
</reference>
<keyword evidence="2" id="KW-0646">Protease inhibitor</keyword>
<dbReference type="InterPro" id="IPR036354">
    <property type="entry name" value="Prot_inh_pot1_sf"/>
</dbReference>
<keyword evidence="3" id="KW-0722">Serine protease inhibitor</keyword>